<name>A0ACC2I8Y7_9PLEO</name>
<reference evidence="1" key="1">
    <citation type="submission" date="2022-11" db="EMBL/GenBank/DDBJ databases">
        <title>Genome Sequence of Boeremia exigua.</title>
        <authorList>
            <person name="Buettner E."/>
        </authorList>
    </citation>
    <scope>NUCLEOTIDE SEQUENCE</scope>
    <source>
        <strain evidence="1">CU02</strain>
    </source>
</reference>
<comment type="caution">
    <text evidence="1">The sequence shown here is derived from an EMBL/GenBank/DDBJ whole genome shotgun (WGS) entry which is preliminary data.</text>
</comment>
<evidence type="ECO:0000313" key="1">
    <source>
        <dbReference type="EMBL" id="KAJ8111660.1"/>
    </source>
</evidence>
<organism evidence="1 2">
    <name type="scientific">Boeremia exigua</name>
    <dbReference type="NCBI Taxonomy" id="749465"/>
    <lineage>
        <taxon>Eukaryota</taxon>
        <taxon>Fungi</taxon>
        <taxon>Dikarya</taxon>
        <taxon>Ascomycota</taxon>
        <taxon>Pezizomycotina</taxon>
        <taxon>Dothideomycetes</taxon>
        <taxon>Pleosporomycetidae</taxon>
        <taxon>Pleosporales</taxon>
        <taxon>Pleosporineae</taxon>
        <taxon>Didymellaceae</taxon>
        <taxon>Boeremia</taxon>
    </lineage>
</organism>
<dbReference type="EMBL" id="JAPHNI010000386">
    <property type="protein sequence ID" value="KAJ8111660.1"/>
    <property type="molecule type" value="Genomic_DNA"/>
</dbReference>
<proteinExistence type="predicted"/>
<accession>A0ACC2I8Y7</accession>
<sequence length="529" mass="59300">MAASYVNPILPGFFPDPSCIRVEDTFYMINSSFQFFPGLPIHASKDLVNWELIGHAICRPDQLSLEYATTKINNAERKEIFTAGLYAPVIRWHEGIFYIVCTNLTGTTQTGSDEDFRPYNFLVTSSDLRNPNSFSEVMPFDFHGIDPSLFFDDDGGVYMQGSFIHGYRKKPATVIRQAAFDIHTGRLKGDAVDIWTGSGGKVPEGPHMYKKDGFYWLLIAEGGTHRGHKITMARSSNIWGPFMSCEQNPLLTGIKDDEIQCVGHGELFNDTHGDWWACMLARREIGSCYPLGRETFMVPVSWPEKTFPKFEPVELSQILWDRPNLPARQVQTAAESSVLLASQRTMYLRTPQLENYAQGEDGKSLLLQCTEVPLGSGSGSPTFLGVRQTSLVSTAEAIVDLNSLPENCGCGLSLYKDTYRYVSFEIDSAQRFLRVAALFPEQKLAHHRHILLDKATAVKLTITSSVEHYVLSFSVLFHGQWSHQEGLFRCSTANLSGDDFTGTVYGIYAYGECGTVRFDSFEVRQSIHN</sequence>
<evidence type="ECO:0000313" key="2">
    <source>
        <dbReference type="Proteomes" id="UP001153331"/>
    </source>
</evidence>
<protein>
    <submittedName>
        <fullName evidence="1">Uncharacterized protein</fullName>
    </submittedName>
</protein>
<dbReference type="Proteomes" id="UP001153331">
    <property type="component" value="Unassembled WGS sequence"/>
</dbReference>
<gene>
    <name evidence="1" type="ORF">OPT61_g5803</name>
</gene>
<keyword evidence="2" id="KW-1185">Reference proteome</keyword>